<accession>A0AA42BVZ3</accession>
<dbReference type="GO" id="GO:0006508">
    <property type="term" value="P:proteolysis"/>
    <property type="evidence" value="ECO:0007669"/>
    <property type="project" value="InterPro"/>
</dbReference>
<proteinExistence type="predicted"/>
<evidence type="ECO:0000313" key="3">
    <source>
        <dbReference type="EMBL" id="MCS5727971.1"/>
    </source>
</evidence>
<dbReference type="RefSeq" id="WP_259531072.1">
    <property type="nucleotide sequence ID" value="NZ_JANLCK010000017.1"/>
</dbReference>
<dbReference type="AlphaFoldDB" id="A0AA42BVZ3"/>
<dbReference type="InterPro" id="IPR001375">
    <property type="entry name" value="Peptidase_S9_cat"/>
</dbReference>
<dbReference type="Pfam" id="PF00326">
    <property type="entry name" value="Peptidase_S9"/>
    <property type="match status" value="1"/>
</dbReference>
<dbReference type="EMBL" id="JANLCK010000017">
    <property type="protein sequence ID" value="MCS5727971.1"/>
    <property type="molecule type" value="Genomic_DNA"/>
</dbReference>
<keyword evidence="1" id="KW-0378">Hydrolase</keyword>
<protein>
    <submittedName>
        <fullName evidence="3">Prolyl oligopeptidase family serine peptidase</fullName>
    </submittedName>
</protein>
<evidence type="ECO:0000256" key="1">
    <source>
        <dbReference type="ARBA" id="ARBA00022801"/>
    </source>
</evidence>
<dbReference type="InterPro" id="IPR050300">
    <property type="entry name" value="GDXG_lipolytic_enzyme"/>
</dbReference>
<dbReference type="PANTHER" id="PTHR48081">
    <property type="entry name" value="AB HYDROLASE SUPERFAMILY PROTEIN C4A8.06C"/>
    <property type="match status" value="1"/>
</dbReference>
<dbReference type="Gene3D" id="3.40.50.1820">
    <property type="entry name" value="alpha/beta hydrolase"/>
    <property type="match status" value="1"/>
</dbReference>
<keyword evidence="4" id="KW-1185">Reference proteome</keyword>
<comment type="caution">
    <text evidence="3">The sequence shown here is derived from an EMBL/GenBank/DDBJ whole genome shotgun (WGS) entry which is preliminary data.</text>
</comment>
<evidence type="ECO:0000313" key="4">
    <source>
        <dbReference type="Proteomes" id="UP001165587"/>
    </source>
</evidence>
<reference evidence="3" key="1">
    <citation type="submission" date="2022-08" db="EMBL/GenBank/DDBJ databases">
        <authorList>
            <person name="Deng Y."/>
            <person name="Han X.-F."/>
            <person name="Zhang Y.-Q."/>
        </authorList>
    </citation>
    <scope>NUCLEOTIDE SEQUENCE</scope>
    <source>
        <strain evidence="3">CPCC 203407</strain>
    </source>
</reference>
<dbReference type="InterPro" id="IPR029058">
    <property type="entry name" value="AB_hydrolase_fold"/>
</dbReference>
<dbReference type="SUPFAM" id="SSF53474">
    <property type="entry name" value="alpha/beta-Hydrolases"/>
    <property type="match status" value="1"/>
</dbReference>
<sequence length="246" mass="25967">MTETLRYGPHDDQRIELSHPGATTRGTVVLIHGGYWRAPFTAALMHPLVPGFTARGWTVANLEYRRGEAGWAALRDDLTAALAAVRSSTGGSRLAIVGHSVGGQLALLGGEAGDAVVALAPVTDVVRGYLEGIGDGAVAEFFRAAPDAIPETYAAASPLAQLPSPAEVLVVHGADDARVPIAHTRDYVEAARAAGSAPELLELPELSHLADIAPDAPHWDHVHAWLDRWQARIDAADDDAELPHSD</sequence>
<name>A0AA42BVZ3_9MICO</name>
<gene>
    <name evidence="3" type="ORF">N1028_18895</name>
</gene>
<organism evidence="3 4">
    <name type="scientific">Herbiconiux oxytropis</name>
    <dbReference type="NCBI Taxonomy" id="2970915"/>
    <lineage>
        <taxon>Bacteria</taxon>
        <taxon>Bacillati</taxon>
        <taxon>Actinomycetota</taxon>
        <taxon>Actinomycetes</taxon>
        <taxon>Micrococcales</taxon>
        <taxon>Microbacteriaceae</taxon>
        <taxon>Herbiconiux</taxon>
    </lineage>
</organism>
<evidence type="ECO:0000259" key="2">
    <source>
        <dbReference type="Pfam" id="PF00326"/>
    </source>
</evidence>
<feature type="domain" description="Peptidase S9 prolyl oligopeptidase catalytic" evidence="2">
    <location>
        <begin position="79"/>
        <end position="228"/>
    </location>
</feature>
<dbReference type="GO" id="GO:0008236">
    <property type="term" value="F:serine-type peptidase activity"/>
    <property type="evidence" value="ECO:0007669"/>
    <property type="project" value="InterPro"/>
</dbReference>
<dbReference type="Proteomes" id="UP001165587">
    <property type="component" value="Unassembled WGS sequence"/>
</dbReference>